<reference evidence="8 9" key="1">
    <citation type="submission" date="2019-04" db="EMBL/GenBank/DDBJ databases">
        <title>Genome sequencing of Clostridium botulinum Groups I-IV and Clostridium butyricum.</title>
        <authorList>
            <person name="Brunt J."/>
            <person name="Van Vliet A.H.M."/>
            <person name="Stringer S.C."/>
            <person name="Carter A.T."/>
            <person name="Peck M.W."/>
        </authorList>
    </citation>
    <scope>NUCLEOTIDE SEQUENCE [LARGE SCALE GENOMIC DNA]</scope>
    <source>
        <strain evidence="8 9">IFR 18/094</strain>
    </source>
</reference>
<dbReference type="OrthoDB" id="1674556at2"/>
<dbReference type="Pfam" id="PF07690">
    <property type="entry name" value="MFS_1"/>
    <property type="match status" value="1"/>
</dbReference>
<dbReference type="InterPro" id="IPR036259">
    <property type="entry name" value="MFS_trans_sf"/>
</dbReference>
<feature type="transmembrane region" description="Helical" evidence="6">
    <location>
        <begin position="280"/>
        <end position="299"/>
    </location>
</feature>
<dbReference type="AlphaFoldDB" id="A0A6M0RCG0"/>
<feature type="transmembrane region" description="Helical" evidence="6">
    <location>
        <begin position="82"/>
        <end position="110"/>
    </location>
</feature>
<keyword evidence="3 6" id="KW-0812">Transmembrane</keyword>
<feature type="transmembrane region" description="Helical" evidence="6">
    <location>
        <begin position="28"/>
        <end position="47"/>
    </location>
</feature>
<dbReference type="PANTHER" id="PTHR23514:SF13">
    <property type="entry name" value="INNER MEMBRANE PROTEIN YBJJ"/>
    <property type="match status" value="1"/>
</dbReference>
<dbReference type="GO" id="GO:0005886">
    <property type="term" value="C:plasma membrane"/>
    <property type="evidence" value="ECO:0007669"/>
    <property type="project" value="UniProtKB-SubCell"/>
</dbReference>
<organism evidence="8 9">
    <name type="scientific">Clostridium niameyense</name>
    <dbReference type="NCBI Taxonomy" id="1622073"/>
    <lineage>
        <taxon>Bacteria</taxon>
        <taxon>Bacillati</taxon>
        <taxon>Bacillota</taxon>
        <taxon>Clostridia</taxon>
        <taxon>Eubacteriales</taxon>
        <taxon>Clostridiaceae</taxon>
        <taxon>Clostridium</taxon>
    </lineage>
</organism>
<dbReference type="EMBL" id="SXDP01000018">
    <property type="protein sequence ID" value="NEZ47981.1"/>
    <property type="molecule type" value="Genomic_DNA"/>
</dbReference>
<dbReference type="InterPro" id="IPR011701">
    <property type="entry name" value="MFS"/>
</dbReference>
<evidence type="ECO:0000256" key="3">
    <source>
        <dbReference type="ARBA" id="ARBA00022692"/>
    </source>
</evidence>
<name>A0A6M0RCG0_9CLOT</name>
<comment type="caution">
    <text evidence="8">The sequence shown here is derived from an EMBL/GenBank/DDBJ whole genome shotgun (WGS) entry which is preliminary data.</text>
</comment>
<dbReference type="SUPFAM" id="SSF103473">
    <property type="entry name" value="MFS general substrate transporter"/>
    <property type="match status" value="1"/>
</dbReference>
<dbReference type="PANTHER" id="PTHR23514">
    <property type="entry name" value="BYPASS OF STOP CODON PROTEIN 6"/>
    <property type="match status" value="1"/>
</dbReference>
<sequence>MILLAICDSVRGVFVPVLQNEFSINNTKIGIMIFVSTLGYSIFTYLGGLFCEKIGQKKVYIIGFMIIFISLLLISFSPNYLVLLLGMFLINTGQAFIAIATNTIIPIVFLSIEVIIMNIAHFSYGIGSAISQRIAGILLYSGISWRKIYFYIAIITLFQLIIIIFTKIPNLYKLEQNKKIKNKKIFKDKIIYLYIFALGFYVFSEIATGNWFVNFIEKTYHFNKSQSSYYISLFFTVFAVGRLAGGFLLQRLNYLKTVSVSLSMALIMYTFGIFLGVKGLMLISLSGLFFSITFPTIVLTVSKVYTENSSYVTGIVVTFASFINMILNLFMGFLNDKLGIYLTYYMIPISLSFSLIFVLLIYKNTNKLNVK</sequence>
<feature type="transmembrane region" description="Helical" evidence="6">
    <location>
        <begin position="340"/>
        <end position="362"/>
    </location>
</feature>
<proteinExistence type="predicted"/>
<gene>
    <name evidence="8" type="ORF">FDF74_12390</name>
</gene>
<keyword evidence="5 6" id="KW-0472">Membrane</keyword>
<dbReference type="PROSITE" id="PS50850">
    <property type="entry name" value="MFS"/>
    <property type="match status" value="1"/>
</dbReference>
<evidence type="ECO:0000256" key="4">
    <source>
        <dbReference type="ARBA" id="ARBA00022989"/>
    </source>
</evidence>
<feature type="transmembrane region" description="Helical" evidence="6">
    <location>
        <begin position="229"/>
        <end position="249"/>
    </location>
</feature>
<protein>
    <submittedName>
        <fullName evidence="8">MFS transporter</fullName>
    </submittedName>
</protein>
<evidence type="ECO:0000256" key="6">
    <source>
        <dbReference type="SAM" id="Phobius"/>
    </source>
</evidence>
<feature type="transmembrane region" description="Helical" evidence="6">
    <location>
        <begin position="59"/>
        <end position="76"/>
    </location>
</feature>
<dbReference type="GO" id="GO:0022857">
    <property type="term" value="F:transmembrane transporter activity"/>
    <property type="evidence" value="ECO:0007669"/>
    <property type="project" value="InterPro"/>
</dbReference>
<evidence type="ECO:0000313" key="8">
    <source>
        <dbReference type="EMBL" id="NEZ47981.1"/>
    </source>
</evidence>
<evidence type="ECO:0000256" key="2">
    <source>
        <dbReference type="ARBA" id="ARBA00022448"/>
    </source>
</evidence>
<keyword evidence="4 6" id="KW-1133">Transmembrane helix</keyword>
<feature type="transmembrane region" description="Helical" evidence="6">
    <location>
        <begin position="254"/>
        <end position="274"/>
    </location>
</feature>
<feature type="transmembrane region" description="Helical" evidence="6">
    <location>
        <begin position="148"/>
        <end position="169"/>
    </location>
</feature>
<comment type="subcellular location">
    <subcellularLocation>
        <location evidence="1">Cell membrane</location>
        <topology evidence="1">Multi-pass membrane protein</topology>
    </subcellularLocation>
</comment>
<dbReference type="Gene3D" id="1.20.1250.20">
    <property type="entry name" value="MFS general substrate transporter like domains"/>
    <property type="match status" value="2"/>
</dbReference>
<evidence type="ECO:0000259" key="7">
    <source>
        <dbReference type="PROSITE" id="PS50850"/>
    </source>
</evidence>
<keyword evidence="9" id="KW-1185">Reference proteome</keyword>
<dbReference type="Proteomes" id="UP000473885">
    <property type="component" value="Unassembled WGS sequence"/>
</dbReference>
<evidence type="ECO:0000256" key="5">
    <source>
        <dbReference type="ARBA" id="ARBA00023136"/>
    </source>
</evidence>
<dbReference type="InterPro" id="IPR020846">
    <property type="entry name" value="MFS_dom"/>
</dbReference>
<evidence type="ECO:0000313" key="9">
    <source>
        <dbReference type="Proteomes" id="UP000473885"/>
    </source>
</evidence>
<feature type="transmembrane region" description="Helical" evidence="6">
    <location>
        <begin position="311"/>
        <end position="334"/>
    </location>
</feature>
<dbReference type="InterPro" id="IPR051788">
    <property type="entry name" value="MFS_Transporter"/>
</dbReference>
<feature type="domain" description="Major facilitator superfamily (MFS) profile" evidence="7">
    <location>
        <begin position="1"/>
        <end position="366"/>
    </location>
</feature>
<evidence type="ECO:0000256" key="1">
    <source>
        <dbReference type="ARBA" id="ARBA00004651"/>
    </source>
</evidence>
<keyword evidence="2" id="KW-0813">Transport</keyword>
<feature type="transmembrane region" description="Helical" evidence="6">
    <location>
        <begin position="190"/>
        <end position="209"/>
    </location>
</feature>
<accession>A0A6M0RCG0</accession>